<organism evidence="2 3">
    <name type="scientific">Aureobasidium melanogenum</name>
    <name type="common">Aureobasidium pullulans var. melanogenum</name>
    <dbReference type="NCBI Taxonomy" id="46634"/>
    <lineage>
        <taxon>Eukaryota</taxon>
        <taxon>Fungi</taxon>
        <taxon>Dikarya</taxon>
        <taxon>Ascomycota</taxon>
        <taxon>Pezizomycotina</taxon>
        <taxon>Dothideomycetes</taxon>
        <taxon>Dothideomycetidae</taxon>
        <taxon>Dothideales</taxon>
        <taxon>Saccotheciaceae</taxon>
        <taxon>Aureobasidium</taxon>
    </lineage>
</organism>
<dbReference type="AlphaFoldDB" id="A0A9P8J2V6"/>
<reference evidence="2" key="1">
    <citation type="journal article" date="2021" name="J Fungi (Basel)">
        <title>Virulence traits and population genomics of the black yeast Aureobasidium melanogenum.</title>
        <authorList>
            <person name="Cernosa A."/>
            <person name="Sun X."/>
            <person name="Gostincar C."/>
            <person name="Fang C."/>
            <person name="Gunde-Cimerman N."/>
            <person name="Song Z."/>
        </authorList>
    </citation>
    <scope>NUCLEOTIDE SEQUENCE</scope>
    <source>
        <strain evidence="2">EXF-9911</strain>
    </source>
</reference>
<comment type="caution">
    <text evidence="2">The sequence shown here is derived from an EMBL/GenBank/DDBJ whole genome shotgun (WGS) entry which is preliminary data.</text>
</comment>
<feature type="compositionally biased region" description="Basic and acidic residues" evidence="1">
    <location>
        <begin position="841"/>
        <end position="854"/>
    </location>
</feature>
<protein>
    <submittedName>
        <fullName evidence="2">Uncharacterized protein</fullName>
    </submittedName>
</protein>
<dbReference type="Proteomes" id="UP000779574">
    <property type="component" value="Unassembled WGS sequence"/>
</dbReference>
<evidence type="ECO:0000313" key="3">
    <source>
        <dbReference type="Proteomes" id="UP000779574"/>
    </source>
</evidence>
<proteinExistence type="predicted"/>
<sequence>MKTNNPCAGVPSNAPADVRRRALAVIDSLYRKKHLIKVIDLPALSSSDLQPGVKSSIGDSPESPYECSDNCTVCFPQFFPVAGTLDDEQAERLISSLVASVQSDLSYLLRCLSEHGDLIVARWRKKTRTKRAQFLENNTDLFDKKWAPIHLLDLISPPQFGSTGSQVFKSPRDDIKSSTVAAASHERSVTLKYEHTWILPYLNVETLAEDPSLLLRLLHLRTSEGVGGWRMFDKSQLHFVEELSIITPLFNKSCVVMQGPQLGKLVPWDYEEMHRHLTSGFPQARLLLTAERAMMQLLRQCVSGILCGVDSLSILAPQTKWLDLIESGFEDMESKLSWPRGTIDTIQRPLFTPNHLVNIIRSRYDEARDHIELLQTDPTYFQFQASQLPSTFVLEDEEKTIKWTLIADDLIFEAIRREAFWRQLSEEADLMILLFKALVESVSDQTQDTDELRDTFHLTVYWLQDFCVTFFAYMRLRLETSLTTSRGFEGSFEFVKNHKSGRLQKRPLLMGDSFHEDVLFWSLVSVCYDDYRTFEMHPTFNFAIIEDVCRNDPKDAERMSQHTCNLVDDMSVLCDMVSHIEMQRIRDRASIPSKFWKLKEDNESQKSFMIKLDRLLDLPLGQKMGSLLADQMQKTCSVTWPRGFRTERWLEQATAARDALDVLWQAARRIWAAELKQVRLPKLEIDNDMKVLSESQSERARSRLVAEKQAIMQEEEKKTKDRALDGGEYRPFKNNFDQNSTALKSKIISDHQYGNRITGLQDVAPLATSKPEPRRRLSPNFALVASIAVHKDRLRLFYHMFPETHEERQRNFAWQHFLSAMADAGMTVSQKHGSAVTFRSRSSEKQGAKQPERM</sequence>
<dbReference type="EMBL" id="JAHFXF010000818">
    <property type="protein sequence ID" value="KAG9682127.1"/>
    <property type="molecule type" value="Genomic_DNA"/>
</dbReference>
<reference evidence="2" key="2">
    <citation type="submission" date="2021-08" db="EMBL/GenBank/DDBJ databases">
        <authorList>
            <person name="Gostincar C."/>
            <person name="Sun X."/>
            <person name="Song Z."/>
            <person name="Gunde-Cimerman N."/>
        </authorList>
    </citation>
    <scope>NUCLEOTIDE SEQUENCE</scope>
    <source>
        <strain evidence="2">EXF-9911</strain>
    </source>
</reference>
<evidence type="ECO:0000313" key="2">
    <source>
        <dbReference type="EMBL" id="KAG9682127.1"/>
    </source>
</evidence>
<name>A0A9P8J2V6_AURME</name>
<accession>A0A9P8J2V6</accession>
<evidence type="ECO:0000256" key="1">
    <source>
        <dbReference type="SAM" id="MobiDB-lite"/>
    </source>
</evidence>
<feature type="non-terminal residue" evidence="2">
    <location>
        <position position="854"/>
    </location>
</feature>
<feature type="region of interest" description="Disordered" evidence="1">
    <location>
        <begin position="832"/>
        <end position="854"/>
    </location>
</feature>
<gene>
    <name evidence="2" type="ORF">KCU76_g14012</name>
</gene>